<evidence type="ECO:0000256" key="5">
    <source>
        <dbReference type="ARBA" id="ARBA00022692"/>
    </source>
</evidence>
<comment type="subcellular location">
    <subcellularLocation>
        <location evidence="1">Cell inner membrane</location>
        <topology evidence="1">Multi-pass membrane protein</topology>
    </subcellularLocation>
    <subcellularLocation>
        <location evidence="8">Cell membrane</location>
        <topology evidence="8">Multi-pass membrane protein</topology>
    </subcellularLocation>
</comment>
<feature type="transmembrane region" description="Helical" evidence="8">
    <location>
        <begin position="233"/>
        <end position="258"/>
    </location>
</feature>
<evidence type="ECO:0000256" key="7">
    <source>
        <dbReference type="ARBA" id="ARBA00023136"/>
    </source>
</evidence>
<feature type="transmembrane region" description="Helical" evidence="8">
    <location>
        <begin position="184"/>
        <end position="213"/>
    </location>
</feature>
<dbReference type="CDD" id="cd06261">
    <property type="entry name" value="TM_PBP2"/>
    <property type="match status" value="1"/>
</dbReference>
<dbReference type="Proteomes" id="UP001222800">
    <property type="component" value="Chromosome"/>
</dbReference>
<dbReference type="Pfam" id="PF00528">
    <property type="entry name" value="BPD_transp_1"/>
    <property type="match status" value="1"/>
</dbReference>
<feature type="domain" description="ABC transmembrane type-1" evidence="9">
    <location>
        <begin position="66"/>
        <end position="254"/>
    </location>
</feature>
<dbReference type="Gene3D" id="1.10.3720.10">
    <property type="entry name" value="MetI-like"/>
    <property type="match status" value="1"/>
</dbReference>
<dbReference type="PANTHER" id="PTHR43357:SF4">
    <property type="entry name" value="INNER MEMBRANE ABC TRANSPORTER PERMEASE PROTEIN YDCV"/>
    <property type="match status" value="1"/>
</dbReference>
<evidence type="ECO:0000313" key="10">
    <source>
        <dbReference type="EMBL" id="WFD11624.1"/>
    </source>
</evidence>
<organism evidence="10 11">
    <name type="scientific">Tepidibacter hydrothermalis</name>
    <dbReference type="NCBI Taxonomy" id="3036126"/>
    <lineage>
        <taxon>Bacteria</taxon>
        <taxon>Bacillati</taxon>
        <taxon>Bacillota</taxon>
        <taxon>Clostridia</taxon>
        <taxon>Peptostreptococcales</taxon>
        <taxon>Peptostreptococcaceae</taxon>
        <taxon>Tepidibacter</taxon>
    </lineage>
</organism>
<proteinExistence type="inferred from homology"/>
<evidence type="ECO:0000256" key="6">
    <source>
        <dbReference type="ARBA" id="ARBA00022989"/>
    </source>
</evidence>
<keyword evidence="5 8" id="KW-0812">Transmembrane</keyword>
<keyword evidence="6 8" id="KW-1133">Transmembrane helix</keyword>
<dbReference type="RefSeq" id="WP_277733726.1">
    <property type="nucleotide sequence ID" value="NZ_CP120733.1"/>
</dbReference>
<name>A0ABY8EIE1_9FIRM</name>
<dbReference type="PANTHER" id="PTHR43357">
    <property type="entry name" value="INNER MEMBRANE ABC TRANSPORTER PERMEASE PROTEIN YDCV"/>
    <property type="match status" value="1"/>
</dbReference>
<feature type="transmembrane region" description="Helical" evidence="8">
    <location>
        <begin position="100"/>
        <end position="121"/>
    </location>
</feature>
<feature type="transmembrane region" description="Helical" evidence="8">
    <location>
        <begin position="65"/>
        <end position="88"/>
    </location>
</feature>
<dbReference type="EMBL" id="CP120733">
    <property type="protein sequence ID" value="WFD11624.1"/>
    <property type="molecule type" value="Genomic_DNA"/>
</dbReference>
<evidence type="ECO:0000256" key="4">
    <source>
        <dbReference type="ARBA" id="ARBA00022519"/>
    </source>
</evidence>
<evidence type="ECO:0000256" key="8">
    <source>
        <dbReference type="RuleBase" id="RU363032"/>
    </source>
</evidence>
<feature type="transmembrane region" description="Helical" evidence="8">
    <location>
        <begin position="133"/>
        <end position="150"/>
    </location>
</feature>
<dbReference type="InterPro" id="IPR000515">
    <property type="entry name" value="MetI-like"/>
</dbReference>
<keyword evidence="11" id="KW-1185">Reference proteome</keyword>
<evidence type="ECO:0000256" key="2">
    <source>
        <dbReference type="ARBA" id="ARBA00022448"/>
    </source>
</evidence>
<protein>
    <submittedName>
        <fullName evidence="10">ABC transporter permease subunit</fullName>
    </submittedName>
</protein>
<evidence type="ECO:0000256" key="3">
    <source>
        <dbReference type="ARBA" id="ARBA00022475"/>
    </source>
</evidence>
<dbReference type="PROSITE" id="PS50928">
    <property type="entry name" value="ABC_TM1"/>
    <property type="match status" value="1"/>
</dbReference>
<feature type="transmembrane region" description="Helical" evidence="8">
    <location>
        <begin position="12"/>
        <end position="32"/>
    </location>
</feature>
<dbReference type="InterPro" id="IPR035906">
    <property type="entry name" value="MetI-like_sf"/>
</dbReference>
<keyword evidence="3" id="KW-1003">Cell membrane</keyword>
<keyword evidence="4" id="KW-0997">Cell inner membrane</keyword>
<keyword evidence="7 8" id="KW-0472">Membrane</keyword>
<accession>A0ABY8EIE1</accession>
<evidence type="ECO:0000259" key="9">
    <source>
        <dbReference type="PROSITE" id="PS50928"/>
    </source>
</evidence>
<evidence type="ECO:0000313" key="11">
    <source>
        <dbReference type="Proteomes" id="UP001222800"/>
    </source>
</evidence>
<dbReference type="SUPFAM" id="SSF161098">
    <property type="entry name" value="MetI-like"/>
    <property type="match status" value="1"/>
</dbReference>
<reference evidence="10 11" key="1">
    <citation type="submission" date="2023-03" db="EMBL/GenBank/DDBJ databases">
        <title>Complete genome sequence of Tepidibacter sp. SWIR-1, isolated from a deep-sea hydrothermal vent.</title>
        <authorList>
            <person name="Li X."/>
        </authorList>
    </citation>
    <scope>NUCLEOTIDE SEQUENCE [LARGE SCALE GENOMIC DNA]</scope>
    <source>
        <strain evidence="10 11">SWIR-1</strain>
    </source>
</reference>
<keyword evidence="2 8" id="KW-0813">Transport</keyword>
<gene>
    <name evidence="10" type="ORF">P4S50_05990</name>
</gene>
<evidence type="ECO:0000256" key="1">
    <source>
        <dbReference type="ARBA" id="ARBA00004429"/>
    </source>
</evidence>
<comment type="similarity">
    <text evidence="8">Belongs to the binding-protein-dependent transport system permease family.</text>
</comment>
<sequence>MIKVKYGDKISLIILSLIILMSIIQIIFIFFMSFSNGWVWPDIIPKKLSFEAWKYVLLNINSLNVIFISLKIALIVVIINLIVAIPAADAIARYDFKYKNIIEFLLIMPIVIPPIISTMGIHKTFIRMNLTESIWGVVLVHIIPTLPYMIRAIKISFENFGFEWEHQCQMLGANKLNTFINVKIYFLLPGIIAGSTLTILISFSQYITTILIGGGQIQTLSTSMVPYINSGEKTIGCVYAIIFAFICLTALGIMEYYLKRYYDSL</sequence>